<feature type="compositionally biased region" description="Pro residues" evidence="1">
    <location>
        <begin position="312"/>
        <end position="324"/>
    </location>
</feature>
<dbReference type="EMBL" id="CAKKNE010000002">
    <property type="protein sequence ID" value="CAH0367300.1"/>
    <property type="molecule type" value="Genomic_DNA"/>
</dbReference>
<sequence>MAGAAAEPVRGMRVVTEQYEKLEHVVGSLNSKTRDLLLRERKEFLAAYRAHSFRIQDELQELRAKVQAEQSSTKKDEKVRRLKEDCDWFRREALRLDEEGTKMTQELHKLKTQLDDSERDRSWLLNELARTQTTTELLAVKIADAEAQRNAPPTPEPEDDGEDDDSAPVVVLSPRERLRRDREEKAEIAKRRKQKVQVAHQVADRIKECERYERQIAEERDRVRPPTEESRLLQTEFLEAVLAVSREKDVRLGIDDRTSGAPAADPETGEPDVSLIEPIELDRWTSIERRDVMSRFLAMPTAAAAMERIDPAPEPEPEPAPAPAPSDELKKVMKFFG</sequence>
<protein>
    <recommendedName>
        <fullName evidence="4">Cilia- and flagella-associated protein 157</fullName>
    </recommendedName>
</protein>
<feature type="compositionally biased region" description="Acidic residues" evidence="1">
    <location>
        <begin position="156"/>
        <end position="166"/>
    </location>
</feature>
<dbReference type="Proteomes" id="UP000789595">
    <property type="component" value="Unassembled WGS sequence"/>
</dbReference>
<dbReference type="PANTHER" id="PTHR40515:SF1">
    <property type="entry name" value="CILIA- AND FLAGELLA-ASSOCIATED PROTEIN 157"/>
    <property type="match status" value="1"/>
</dbReference>
<evidence type="ECO:0008006" key="4">
    <source>
        <dbReference type="Google" id="ProtNLM"/>
    </source>
</evidence>
<evidence type="ECO:0000313" key="2">
    <source>
        <dbReference type="EMBL" id="CAH0367300.1"/>
    </source>
</evidence>
<keyword evidence="3" id="KW-1185">Reference proteome</keyword>
<organism evidence="2 3">
    <name type="scientific">Pelagomonas calceolata</name>
    <dbReference type="NCBI Taxonomy" id="35677"/>
    <lineage>
        <taxon>Eukaryota</taxon>
        <taxon>Sar</taxon>
        <taxon>Stramenopiles</taxon>
        <taxon>Ochrophyta</taxon>
        <taxon>Pelagophyceae</taxon>
        <taxon>Pelagomonadales</taxon>
        <taxon>Pelagomonadaceae</taxon>
        <taxon>Pelagomonas</taxon>
    </lineage>
</organism>
<gene>
    <name evidence="2" type="ORF">PECAL_2P03140</name>
</gene>
<evidence type="ECO:0000256" key="1">
    <source>
        <dbReference type="SAM" id="MobiDB-lite"/>
    </source>
</evidence>
<dbReference type="OrthoDB" id="299625at2759"/>
<feature type="region of interest" description="Disordered" evidence="1">
    <location>
        <begin position="253"/>
        <end position="273"/>
    </location>
</feature>
<evidence type="ECO:0000313" key="3">
    <source>
        <dbReference type="Proteomes" id="UP000789595"/>
    </source>
</evidence>
<feature type="region of interest" description="Disordered" evidence="1">
    <location>
        <begin position="305"/>
        <end position="329"/>
    </location>
</feature>
<proteinExistence type="predicted"/>
<accession>A0A8J2WVH9</accession>
<dbReference type="AlphaFoldDB" id="A0A8J2WVH9"/>
<dbReference type="PANTHER" id="PTHR40515">
    <property type="entry name" value="CILIA- AND FLAGELLA-ASSOCIATED PROTEIN 157"/>
    <property type="match status" value="1"/>
</dbReference>
<reference evidence="2" key="1">
    <citation type="submission" date="2021-11" db="EMBL/GenBank/DDBJ databases">
        <authorList>
            <consortium name="Genoscope - CEA"/>
            <person name="William W."/>
        </authorList>
    </citation>
    <scope>NUCLEOTIDE SEQUENCE</scope>
</reference>
<comment type="caution">
    <text evidence="2">The sequence shown here is derived from an EMBL/GenBank/DDBJ whole genome shotgun (WGS) entry which is preliminary data.</text>
</comment>
<feature type="region of interest" description="Disordered" evidence="1">
    <location>
        <begin position="143"/>
        <end position="182"/>
    </location>
</feature>
<name>A0A8J2WVH9_9STRA</name>